<dbReference type="EMBL" id="KZ302994">
    <property type="protein sequence ID" value="PFH44713.1"/>
    <property type="molecule type" value="Genomic_DNA"/>
</dbReference>
<evidence type="ECO:0000256" key="1">
    <source>
        <dbReference type="SAM" id="MobiDB-lite"/>
    </source>
</evidence>
<sequence>MAITPTPHLRSSHRHHYLGHSQHPLPHRPPPNQQQANRPPPYTRSNRAASYVAPPNLGLQEAQSQILLFLLAIPDTSEAYSPQRQNNRDTSPQAPDVNPDHGSTTADTTNQWLEQQVQLLHQEVTTLNAMTTRLAPPPIIPIPPASPKPLPPLSPRYQPFQAWDDDHINWDDLEWKEDKYCGQVYCYAITGPNHARRFVGISRENRRCFTNSKRQLARLIFEGQALAFTMSGV</sequence>
<dbReference type="AlphaFoldDB" id="A0A2A9NAR5"/>
<reference evidence="2 3" key="1">
    <citation type="submission" date="2014-02" db="EMBL/GenBank/DDBJ databases">
        <title>Transposable element dynamics among asymbiotic and ectomycorrhizal Amanita fungi.</title>
        <authorList>
            <consortium name="DOE Joint Genome Institute"/>
            <person name="Hess J."/>
            <person name="Skrede I."/>
            <person name="Wolfe B."/>
            <person name="LaButti K."/>
            <person name="Ohm R.A."/>
            <person name="Grigoriev I.V."/>
            <person name="Pringle A."/>
        </authorList>
    </citation>
    <scope>NUCLEOTIDE SEQUENCE [LARGE SCALE GENOMIC DNA]</scope>
    <source>
        <strain evidence="2 3">SKay4041</strain>
    </source>
</reference>
<name>A0A2A9NAR5_9AGAR</name>
<evidence type="ECO:0000313" key="3">
    <source>
        <dbReference type="Proteomes" id="UP000242287"/>
    </source>
</evidence>
<feature type="region of interest" description="Disordered" evidence="1">
    <location>
        <begin position="1"/>
        <end position="48"/>
    </location>
</feature>
<feature type="region of interest" description="Disordered" evidence="1">
    <location>
        <begin position="79"/>
        <end position="107"/>
    </location>
</feature>
<protein>
    <submittedName>
        <fullName evidence="2">Uncharacterized protein</fullName>
    </submittedName>
</protein>
<keyword evidence="3" id="KW-1185">Reference proteome</keyword>
<evidence type="ECO:0000313" key="2">
    <source>
        <dbReference type="EMBL" id="PFH44713.1"/>
    </source>
</evidence>
<accession>A0A2A9NAR5</accession>
<feature type="compositionally biased region" description="Pro residues" evidence="1">
    <location>
        <begin position="27"/>
        <end position="42"/>
    </location>
</feature>
<feature type="compositionally biased region" description="Polar residues" evidence="1">
    <location>
        <begin position="79"/>
        <end position="93"/>
    </location>
</feature>
<gene>
    <name evidence="2" type="ORF">AMATHDRAFT_11091</name>
</gene>
<dbReference type="Proteomes" id="UP000242287">
    <property type="component" value="Unassembled WGS sequence"/>
</dbReference>
<proteinExistence type="predicted"/>
<organism evidence="2 3">
    <name type="scientific">Amanita thiersii Skay4041</name>
    <dbReference type="NCBI Taxonomy" id="703135"/>
    <lineage>
        <taxon>Eukaryota</taxon>
        <taxon>Fungi</taxon>
        <taxon>Dikarya</taxon>
        <taxon>Basidiomycota</taxon>
        <taxon>Agaricomycotina</taxon>
        <taxon>Agaricomycetes</taxon>
        <taxon>Agaricomycetidae</taxon>
        <taxon>Agaricales</taxon>
        <taxon>Pluteineae</taxon>
        <taxon>Amanitaceae</taxon>
        <taxon>Amanita</taxon>
    </lineage>
</organism>